<reference evidence="1" key="1">
    <citation type="submission" date="2018-09" db="EMBL/GenBank/DDBJ databases">
        <authorList>
            <consortium name="PulseNet: The National Subtyping Network for Foodborne Disease Surveillance"/>
            <person name="Tarr C.L."/>
            <person name="Trees E."/>
            <person name="Katz L.S."/>
            <person name="Carleton-Romer H.A."/>
            <person name="Stroika S."/>
            <person name="Kucerova Z."/>
            <person name="Roache K.F."/>
            <person name="Sabol A.L."/>
            <person name="Besser J."/>
            <person name="Gerner-Smidt P."/>
        </authorList>
    </citation>
    <scope>NUCLEOTIDE SEQUENCE</scope>
    <source>
        <strain evidence="1">PNUSAS051318</strain>
    </source>
</reference>
<accession>A0A5U1R4K2</accession>
<gene>
    <name evidence="1" type="ORF">D3S21_07660</name>
</gene>
<evidence type="ECO:0000313" key="1">
    <source>
        <dbReference type="EMBL" id="EBO8102790.1"/>
    </source>
</evidence>
<organism evidence="1">
    <name type="scientific">Salmonella enterica</name>
    <name type="common">Salmonella choleraesuis</name>
    <dbReference type="NCBI Taxonomy" id="28901"/>
    <lineage>
        <taxon>Bacteria</taxon>
        <taxon>Pseudomonadati</taxon>
        <taxon>Pseudomonadota</taxon>
        <taxon>Gammaproteobacteria</taxon>
        <taxon>Enterobacterales</taxon>
        <taxon>Enterobacteriaceae</taxon>
        <taxon>Salmonella</taxon>
    </lineage>
</organism>
<protein>
    <submittedName>
        <fullName evidence="1">Uncharacterized protein</fullName>
    </submittedName>
</protein>
<proteinExistence type="predicted"/>
<comment type="caution">
    <text evidence="1">The sequence shown here is derived from an EMBL/GenBank/DDBJ whole genome shotgun (WGS) entry which is preliminary data.</text>
</comment>
<sequence>MTFEEELQRSLLAYILKAKNLKTQEEWLDHHICNSTFGEYTGAYDHFINQPRYDIGVVFPPDIICIKTINSFFPEKFKKDCFEIVLLDTQQRKVLYYLLCIPTLYGVCPISWRIGFYDKEQYLHDIDIIILQNVLMYYNLCIDYRNKYGDNMYYWLDIIRILAKKGFNVYECKDKDVYEMIPQDLLPSFIGRISDASVSFVVGNL</sequence>
<dbReference type="AlphaFoldDB" id="A0A5U1R4K2"/>
<name>A0A5U1R4K2_SALER</name>
<dbReference type="EMBL" id="AAGJRW010000004">
    <property type="protein sequence ID" value="EBO8102790.1"/>
    <property type="molecule type" value="Genomic_DNA"/>
</dbReference>